<sequence>MFETTGNIASKRTFTAQEIKVLNDTYKPLTARQRIEKLYHDFQTTDVMLTSSFAATSAFLLKLVSDVNLKQEVFFIDTGYHFEETLKYKKTLEEKYKLNVTSISAIKEEHAFTTKDQTWSKNPDFCCSINKVRPLDGIKAEYNIWMSGLMEWQSDHRSSLNIFEQRGNILKFYPLLDISKEFRDAYIKEHKLPFHPLVAKGYHSIGCTHCTVSGEDRSGRWNNNPKTECGLHL</sequence>
<evidence type="ECO:0000259" key="5">
    <source>
        <dbReference type="Pfam" id="PF01507"/>
    </source>
</evidence>
<dbReference type="SUPFAM" id="SSF52402">
    <property type="entry name" value="Adenine nucleotide alpha hydrolases-like"/>
    <property type="match status" value="1"/>
</dbReference>
<dbReference type="EC" id="1.8.4.10" evidence="4"/>
<comment type="catalytic activity">
    <reaction evidence="4">
        <text>[thioredoxin]-disulfide + sulfite + AMP + 2 H(+) = adenosine 5'-phosphosulfate + [thioredoxin]-dithiol</text>
        <dbReference type="Rhea" id="RHEA:21976"/>
        <dbReference type="Rhea" id="RHEA-COMP:10698"/>
        <dbReference type="Rhea" id="RHEA-COMP:10700"/>
        <dbReference type="ChEBI" id="CHEBI:15378"/>
        <dbReference type="ChEBI" id="CHEBI:17359"/>
        <dbReference type="ChEBI" id="CHEBI:29950"/>
        <dbReference type="ChEBI" id="CHEBI:50058"/>
        <dbReference type="ChEBI" id="CHEBI:58243"/>
        <dbReference type="ChEBI" id="CHEBI:456215"/>
        <dbReference type="EC" id="1.8.4.10"/>
    </reaction>
</comment>
<reference evidence="7" key="1">
    <citation type="submission" date="2023-07" db="EMBL/GenBank/DDBJ databases">
        <authorList>
            <person name="Yue Y."/>
        </authorList>
    </citation>
    <scope>NUCLEOTIDE SEQUENCE [LARGE SCALE GENOMIC DNA]</scope>
    <source>
        <strain evidence="7">2Y89</strain>
    </source>
</reference>
<evidence type="ECO:0000256" key="3">
    <source>
        <dbReference type="ARBA" id="ARBA00024327"/>
    </source>
</evidence>
<comment type="subcellular location">
    <subcellularLocation>
        <location evidence="4">Cytoplasm</location>
    </subcellularLocation>
</comment>
<evidence type="ECO:0000256" key="4">
    <source>
        <dbReference type="HAMAP-Rule" id="MF_00063"/>
    </source>
</evidence>
<dbReference type="NCBIfam" id="NF002537">
    <property type="entry name" value="PRK02090.1"/>
    <property type="match status" value="1"/>
</dbReference>
<comment type="similarity">
    <text evidence="1 4">Belongs to the PAPS reductase family. CysH subfamily.</text>
</comment>
<dbReference type="PIRSF" id="PIRSF000857">
    <property type="entry name" value="PAPS_reductase"/>
    <property type="match status" value="1"/>
</dbReference>
<dbReference type="HAMAP" id="MF_00063">
    <property type="entry name" value="CysH"/>
    <property type="match status" value="1"/>
</dbReference>
<dbReference type="InterPro" id="IPR004511">
    <property type="entry name" value="PAPS/APS_Rdtase"/>
</dbReference>
<keyword evidence="2 4" id="KW-0560">Oxidoreductase</keyword>
<feature type="binding site" evidence="4">
    <location>
        <position position="127"/>
    </location>
    <ligand>
        <name>[4Fe-4S] cluster</name>
        <dbReference type="ChEBI" id="CHEBI:49883"/>
    </ligand>
</feature>
<dbReference type="Proteomes" id="UP001198402">
    <property type="component" value="Unassembled WGS sequence"/>
</dbReference>
<evidence type="ECO:0000256" key="1">
    <source>
        <dbReference type="ARBA" id="ARBA00009732"/>
    </source>
</evidence>
<evidence type="ECO:0000256" key="2">
    <source>
        <dbReference type="ARBA" id="ARBA00023002"/>
    </source>
</evidence>
<feature type="binding site" evidence="4">
    <location>
        <position position="126"/>
    </location>
    <ligand>
        <name>[4Fe-4S] cluster</name>
        <dbReference type="ChEBI" id="CHEBI:49883"/>
    </ligand>
</feature>
<dbReference type="Gene3D" id="3.40.50.620">
    <property type="entry name" value="HUPs"/>
    <property type="match status" value="1"/>
</dbReference>
<dbReference type="RefSeq" id="WP_224478510.1">
    <property type="nucleotide sequence ID" value="NZ_JAIUJS010000004.1"/>
</dbReference>
<organism evidence="6 7">
    <name type="scientific">Winogradskyella vincentii</name>
    <dbReference type="NCBI Taxonomy" id="2877122"/>
    <lineage>
        <taxon>Bacteria</taxon>
        <taxon>Pseudomonadati</taxon>
        <taxon>Bacteroidota</taxon>
        <taxon>Flavobacteriia</taxon>
        <taxon>Flavobacteriales</taxon>
        <taxon>Flavobacteriaceae</taxon>
        <taxon>Winogradskyella</taxon>
    </lineage>
</organism>
<comment type="function">
    <text evidence="4">Catalyzes the formation of sulfite from adenosine 5'-phosphosulfate (APS) using thioredoxin as an electron donor.</text>
</comment>
<keyword evidence="7" id="KW-1185">Reference proteome</keyword>
<name>A0ABS7Y4D4_9FLAO</name>
<accession>A0ABS7Y4D4</accession>
<feature type="active site" description="Nucleophile; cysteine thiosulfonate intermediate" evidence="4">
    <location>
        <position position="229"/>
    </location>
</feature>
<feature type="domain" description="Phosphoadenosine phosphosulphate reductase" evidence="5">
    <location>
        <begin position="47"/>
        <end position="212"/>
    </location>
</feature>
<dbReference type="PANTHER" id="PTHR46509:SF1">
    <property type="entry name" value="PHOSPHOADENOSINE PHOSPHOSULFATE REDUCTASE"/>
    <property type="match status" value="1"/>
</dbReference>
<dbReference type="InterPro" id="IPR002500">
    <property type="entry name" value="PAPS_reduct_dom"/>
</dbReference>
<dbReference type="EMBL" id="JAIUJS010000004">
    <property type="protein sequence ID" value="MCA0153553.1"/>
    <property type="molecule type" value="Genomic_DNA"/>
</dbReference>
<keyword evidence="4" id="KW-0408">Iron</keyword>
<keyword evidence="4" id="KW-0411">Iron-sulfur</keyword>
<feature type="binding site" evidence="4">
    <location>
        <position position="210"/>
    </location>
    <ligand>
        <name>[4Fe-4S] cluster</name>
        <dbReference type="ChEBI" id="CHEBI:49883"/>
    </ligand>
</feature>
<gene>
    <name evidence="4" type="primary">cysH</name>
    <name evidence="6" type="ORF">LBV24_10025</name>
</gene>
<protein>
    <recommendedName>
        <fullName evidence="4">Adenosine 5'-phosphosulfate reductase</fullName>
        <shortName evidence="4">APS reductase</shortName>
        <ecNumber evidence="4">1.8.4.10</ecNumber>
    </recommendedName>
    <alternativeName>
        <fullName evidence="4">5'-adenylylsulfate reductase</fullName>
    </alternativeName>
    <alternativeName>
        <fullName evidence="4">Thioredoxin-dependent 5'-adenylylsulfate reductase</fullName>
    </alternativeName>
</protein>
<proteinExistence type="inferred from homology"/>
<comment type="pathway">
    <text evidence="3 4">Sulfur metabolism; hydrogen sulfide biosynthesis; sulfite from sulfate.</text>
</comment>
<comment type="cofactor">
    <cofactor evidence="4">
        <name>[4Fe-4S] cluster</name>
        <dbReference type="ChEBI" id="CHEBI:49883"/>
    </cofactor>
    <text evidence="4">Binds 1 [4Fe-4S] cluster per subunit.</text>
</comment>
<evidence type="ECO:0000313" key="7">
    <source>
        <dbReference type="Proteomes" id="UP001198402"/>
    </source>
</evidence>
<dbReference type="InterPro" id="IPR014729">
    <property type="entry name" value="Rossmann-like_a/b/a_fold"/>
</dbReference>
<comment type="caution">
    <text evidence="6">The sequence shown here is derived from an EMBL/GenBank/DDBJ whole genome shotgun (WGS) entry which is preliminary data.</text>
</comment>
<keyword evidence="4" id="KW-0479">Metal-binding</keyword>
<dbReference type="Pfam" id="PF01507">
    <property type="entry name" value="PAPS_reduct"/>
    <property type="match status" value="1"/>
</dbReference>
<feature type="binding site" evidence="4">
    <location>
        <position position="207"/>
    </location>
    <ligand>
        <name>[4Fe-4S] cluster</name>
        <dbReference type="ChEBI" id="CHEBI:49883"/>
    </ligand>
</feature>
<evidence type="ECO:0000313" key="6">
    <source>
        <dbReference type="EMBL" id="MCA0153553.1"/>
    </source>
</evidence>
<dbReference type="PANTHER" id="PTHR46509">
    <property type="entry name" value="PHOSPHOADENOSINE PHOSPHOSULFATE REDUCTASE"/>
    <property type="match status" value="1"/>
</dbReference>
<dbReference type="GO" id="GO:0004604">
    <property type="term" value="F:phosphoadenylyl-sulfate reductase (thioredoxin) activity"/>
    <property type="evidence" value="ECO:0007669"/>
    <property type="project" value="UniProtKB-EC"/>
</dbReference>
<keyword evidence="4" id="KW-0963">Cytoplasm</keyword>